<evidence type="ECO:0000313" key="2">
    <source>
        <dbReference type="Proteomes" id="UP001060085"/>
    </source>
</evidence>
<reference evidence="2" key="1">
    <citation type="journal article" date="2023" name="Nat. Plants">
        <title>Single-cell RNA sequencing provides a high-resolution roadmap for understanding the multicellular compartmentation of specialized metabolism.</title>
        <authorList>
            <person name="Sun S."/>
            <person name="Shen X."/>
            <person name="Li Y."/>
            <person name="Li Y."/>
            <person name="Wang S."/>
            <person name="Li R."/>
            <person name="Zhang H."/>
            <person name="Shen G."/>
            <person name="Guo B."/>
            <person name="Wei J."/>
            <person name="Xu J."/>
            <person name="St-Pierre B."/>
            <person name="Chen S."/>
            <person name="Sun C."/>
        </authorList>
    </citation>
    <scope>NUCLEOTIDE SEQUENCE [LARGE SCALE GENOMIC DNA]</scope>
</reference>
<accession>A0ACC0APJ8</accession>
<dbReference type="EMBL" id="CM044705">
    <property type="protein sequence ID" value="KAI5662084.1"/>
    <property type="molecule type" value="Genomic_DNA"/>
</dbReference>
<protein>
    <submittedName>
        <fullName evidence="1">Uncharacterized protein</fullName>
    </submittedName>
</protein>
<organism evidence="1 2">
    <name type="scientific">Catharanthus roseus</name>
    <name type="common">Madagascar periwinkle</name>
    <name type="synonym">Vinca rosea</name>
    <dbReference type="NCBI Taxonomy" id="4058"/>
    <lineage>
        <taxon>Eukaryota</taxon>
        <taxon>Viridiplantae</taxon>
        <taxon>Streptophyta</taxon>
        <taxon>Embryophyta</taxon>
        <taxon>Tracheophyta</taxon>
        <taxon>Spermatophyta</taxon>
        <taxon>Magnoliopsida</taxon>
        <taxon>eudicotyledons</taxon>
        <taxon>Gunneridae</taxon>
        <taxon>Pentapetalae</taxon>
        <taxon>asterids</taxon>
        <taxon>lamiids</taxon>
        <taxon>Gentianales</taxon>
        <taxon>Apocynaceae</taxon>
        <taxon>Rauvolfioideae</taxon>
        <taxon>Vinceae</taxon>
        <taxon>Catharanthinae</taxon>
        <taxon>Catharanthus</taxon>
    </lineage>
</organism>
<evidence type="ECO:0000313" key="1">
    <source>
        <dbReference type="EMBL" id="KAI5662084.1"/>
    </source>
</evidence>
<keyword evidence="2" id="KW-1185">Reference proteome</keyword>
<gene>
    <name evidence="1" type="ORF">M9H77_21407</name>
</gene>
<proteinExistence type="predicted"/>
<comment type="caution">
    <text evidence="1">The sequence shown here is derived from an EMBL/GenBank/DDBJ whole genome shotgun (WGS) entry which is preliminary data.</text>
</comment>
<name>A0ACC0APJ8_CATRO</name>
<sequence>MRIAAAAHPDFLGVDSGCPRPKKFLLLRPLSLLYLPLPQRPPAPKSAHLSFHLPAVWSRYATKRILVSYKTGSSYKVQLQNVKMASNPYCNLDTIFVFAMIAEER</sequence>
<dbReference type="Proteomes" id="UP001060085">
    <property type="component" value="Linkage Group LG05"/>
</dbReference>